<dbReference type="PANTHER" id="PTHR12183">
    <property type="entry name" value="MITOCHONDRIAL UBIQUITIN LIGASE ACTIVATOR OF NFKB 1"/>
    <property type="match status" value="1"/>
</dbReference>
<protein>
    <recommendedName>
        <fullName evidence="5">RING-type domain-containing protein</fullName>
    </recommendedName>
</protein>
<organism evidence="6 7">
    <name type="scientific">Vitrella brassicaformis (strain CCMP3155)</name>
    <dbReference type="NCBI Taxonomy" id="1169540"/>
    <lineage>
        <taxon>Eukaryota</taxon>
        <taxon>Sar</taxon>
        <taxon>Alveolata</taxon>
        <taxon>Colpodellida</taxon>
        <taxon>Vitrellaceae</taxon>
        <taxon>Vitrella</taxon>
    </lineage>
</organism>
<dbReference type="InParanoid" id="A0A0G4G5T1"/>
<dbReference type="OrthoDB" id="427623at2759"/>
<reference evidence="6 7" key="1">
    <citation type="submission" date="2014-11" db="EMBL/GenBank/DDBJ databases">
        <authorList>
            <person name="Zhu J."/>
            <person name="Qi W."/>
            <person name="Song R."/>
        </authorList>
    </citation>
    <scope>NUCLEOTIDE SEQUENCE [LARGE SCALE GENOMIC DNA]</scope>
</reference>
<keyword evidence="1" id="KW-0479">Metal-binding</keyword>
<name>A0A0G4G5T1_VITBC</name>
<dbReference type="PANTHER" id="PTHR12183:SF32">
    <property type="entry name" value="MITOCHONDRIAL E3 UBIQUITIN PROTEIN LIGASE 1"/>
    <property type="match status" value="1"/>
</dbReference>
<evidence type="ECO:0000259" key="5">
    <source>
        <dbReference type="PROSITE" id="PS50089"/>
    </source>
</evidence>
<keyword evidence="3" id="KW-0862">Zinc</keyword>
<feature type="domain" description="RING-type" evidence="5">
    <location>
        <begin position="222"/>
        <end position="262"/>
    </location>
</feature>
<gene>
    <name evidence="6" type="ORF">Vbra_17167</name>
</gene>
<dbReference type="PROSITE" id="PS50089">
    <property type="entry name" value="ZF_RING_2"/>
    <property type="match status" value="1"/>
</dbReference>
<evidence type="ECO:0000256" key="2">
    <source>
        <dbReference type="ARBA" id="ARBA00022771"/>
    </source>
</evidence>
<dbReference type="InterPro" id="IPR051652">
    <property type="entry name" value="MDM2_MDM4_MUL1"/>
</dbReference>
<evidence type="ECO:0000256" key="4">
    <source>
        <dbReference type="PROSITE-ProRule" id="PRU00175"/>
    </source>
</evidence>
<dbReference type="Proteomes" id="UP000041254">
    <property type="component" value="Unassembled WGS sequence"/>
</dbReference>
<dbReference type="GO" id="GO:0008270">
    <property type="term" value="F:zinc ion binding"/>
    <property type="evidence" value="ECO:0007669"/>
    <property type="project" value="UniProtKB-KW"/>
</dbReference>
<keyword evidence="2 4" id="KW-0863">Zinc-finger</keyword>
<dbReference type="InterPro" id="IPR001841">
    <property type="entry name" value="Znf_RING"/>
</dbReference>
<dbReference type="AlphaFoldDB" id="A0A0G4G5T1"/>
<evidence type="ECO:0000313" key="7">
    <source>
        <dbReference type="Proteomes" id="UP000041254"/>
    </source>
</evidence>
<evidence type="ECO:0000256" key="1">
    <source>
        <dbReference type="ARBA" id="ARBA00022723"/>
    </source>
</evidence>
<proteinExistence type="predicted"/>
<evidence type="ECO:0000313" key="6">
    <source>
        <dbReference type="EMBL" id="CEM23846.1"/>
    </source>
</evidence>
<dbReference type="GO" id="GO:0004842">
    <property type="term" value="F:ubiquitin-protein transferase activity"/>
    <property type="evidence" value="ECO:0007669"/>
    <property type="project" value="TreeGrafter"/>
</dbReference>
<sequence length="273" mass="30774">MAARIQFHCLCGITVPGDIVHITIRGPDAGPLEYPLLTDNREWPHWKTLPLEFVVRGALRLTYKYFIKRDDGGGFLRDEFHWGSRSVTLLQGHAHVVSDFWGDIQRTRVEWQRMAPAPNPAQGLQPAWPPAAAAAAPQQPAVGGAGGAVLANAVSACALRLSKEEELKQQVRRAASNSLLVRENLEEMPLEMIRELMHDRRRDLELLAVMVGKKEAQEQETCIICCEKEKEVVFIPCRHQCICSTCWRKLRDRGIYKCPICQQIPARIILPAK</sequence>
<dbReference type="GO" id="GO:0016567">
    <property type="term" value="P:protein ubiquitination"/>
    <property type="evidence" value="ECO:0007669"/>
    <property type="project" value="TreeGrafter"/>
</dbReference>
<dbReference type="EMBL" id="CDMY01000571">
    <property type="protein sequence ID" value="CEM23846.1"/>
    <property type="molecule type" value="Genomic_DNA"/>
</dbReference>
<evidence type="ECO:0000256" key="3">
    <source>
        <dbReference type="ARBA" id="ARBA00022833"/>
    </source>
</evidence>
<dbReference type="SUPFAM" id="SSF57850">
    <property type="entry name" value="RING/U-box"/>
    <property type="match status" value="1"/>
</dbReference>
<keyword evidence="7" id="KW-1185">Reference proteome</keyword>
<dbReference type="VEuPathDB" id="CryptoDB:Vbra_17167"/>
<accession>A0A0G4G5T1</accession>
<dbReference type="Gene3D" id="3.30.40.10">
    <property type="entry name" value="Zinc/RING finger domain, C3HC4 (zinc finger)"/>
    <property type="match status" value="1"/>
</dbReference>
<dbReference type="InterPro" id="IPR013083">
    <property type="entry name" value="Znf_RING/FYVE/PHD"/>
</dbReference>
<dbReference type="STRING" id="1169540.A0A0G4G5T1"/>
<dbReference type="Pfam" id="PF13920">
    <property type="entry name" value="zf-C3HC4_3"/>
    <property type="match status" value="1"/>
</dbReference>